<accession>A0A9D1JQM3</accession>
<dbReference type="SUPFAM" id="SSF143100">
    <property type="entry name" value="TTHA1013/TTHA0281-like"/>
    <property type="match status" value="1"/>
</dbReference>
<reference evidence="2" key="2">
    <citation type="journal article" date="2021" name="PeerJ">
        <title>Extensive microbial diversity within the chicken gut microbiome revealed by metagenomics and culture.</title>
        <authorList>
            <person name="Gilroy R."/>
            <person name="Ravi A."/>
            <person name="Getino M."/>
            <person name="Pursley I."/>
            <person name="Horton D.L."/>
            <person name="Alikhan N.F."/>
            <person name="Baker D."/>
            <person name="Gharbi K."/>
            <person name="Hall N."/>
            <person name="Watson M."/>
            <person name="Adriaenssens E.M."/>
            <person name="Foster-Nyarko E."/>
            <person name="Jarju S."/>
            <person name="Secka A."/>
            <person name="Antonio M."/>
            <person name="Oren A."/>
            <person name="Chaudhuri R.R."/>
            <person name="La Ragione R."/>
            <person name="Hildebrand F."/>
            <person name="Pallen M.J."/>
        </authorList>
    </citation>
    <scope>NUCLEOTIDE SEQUENCE</scope>
    <source>
        <strain evidence="2">CHK178-757</strain>
    </source>
</reference>
<proteinExistence type="predicted"/>
<feature type="domain" description="HicB-like antitoxin of toxin-antitoxin system" evidence="1">
    <location>
        <begin position="5"/>
        <end position="113"/>
    </location>
</feature>
<dbReference type="Gene3D" id="3.30.160.250">
    <property type="match status" value="1"/>
</dbReference>
<gene>
    <name evidence="2" type="ORF">IAB46_07240</name>
</gene>
<evidence type="ECO:0000313" key="3">
    <source>
        <dbReference type="Proteomes" id="UP000823927"/>
    </source>
</evidence>
<name>A0A9D1JQM3_9FIRM</name>
<dbReference type="EMBL" id="DVIT01000027">
    <property type="protein sequence ID" value="HIS47337.1"/>
    <property type="molecule type" value="Genomic_DNA"/>
</dbReference>
<dbReference type="InterPro" id="IPR031807">
    <property type="entry name" value="HicB-like"/>
</dbReference>
<dbReference type="Pfam" id="PF15919">
    <property type="entry name" value="HicB_lk_antitox"/>
    <property type="match status" value="1"/>
</dbReference>
<dbReference type="Proteomes" id="UP000823927">
    <property type="component" value="Unassembled WGS sequence"/>
</dbReference>
<dbReference type="InterPro" id="IPR035069">
    <property type="entry name" value="TTHA1013/TTHA0281-like"/>
</dbReference>
<reference evidence="2" key="1">
    <citation type="submission" date="2020-10" db="EMBL/GenBank/DDBJ databases">
        <authorList>
            <person name="Gilroy R."/>
        </authorList>
    </citation>
    <scope>NUCLEOTIDE SEQUENCE</scope>
    <source>
        <strain evidence="2">CHK178-757</strain>
    </source>
</reference>
<evidence type="ECO:0000313" key="2">
    <source>
        <dbReference type="EMBL" id="HIS47337.1"/>
    </source>
</evidence>
<organism evidence="2 3">
    <name type="scientific">Candidatus Scybalocola faecigallinarum</name>
    <dbReference type="NCBI Taxonomy" id="2840941"/>
    <lineage>
        <taxon>Bacteria</taxon>
        <taxon>Bacillati</taxon>
        <taxon>Bacillota</taxon>
        <taxon>Clostridia</taxon>
        <taxon>Lachnospirales</taxon>
        <taxon>Lachnospiraceae</taxon>
        <taxon>Lachnospiraceae incertae sedis</taxon>
        <taxon>Candidatus Scybalocola (ex Gilroy et al. 2021)</taxon>
    </lineage>
</organism>
<evidence type="ECO:0000259" key="1">
    <source>
        <dbReference type="Pfam" id="PF15919"/>
    </source>
</evidence>
<dbReference type="AlphaFoldDB" id="A0A9D1JQM3"/>
<sequence>MKQAYPVFIAKQDKDFLVYVPDMDLYTEGNSVADAMEMARDAIGLKGIDMEDSGIELPNPSNQAQALEKAKQDADIFDYSQGTLTLVDVDFSEYRKKMDNKTVRRNVTLPNWLNLQAEKAGINVSRVLQEALMAKLNVSK</sequence>
<protein>
    <submittedName>
        <fullName evidence="2">Type II toxin-antitoxin system HicB family antitoxin</fullName>
    </submittedName>
</protein>
<comment type="caution">
    <text evidence="2">The sequence shown here is derived from an EMBL/GenBank/DDBJ whole genome shotgun (WGS) entry which is preliminary data.</text>
</comment>